<evidence type="ECO:0000313" key="1">
    <source>
        <dbReference type="EMBL" id="DAD67527.1"/>
    </source>
</evidence>
<reference evidence="1" key="1">
    <citation type="journal article" date="2021" name="Proc. Natl. Acad. Sci. U.S.A.">
        <title>A Catalog of Tens of Thousands of Viruses from Human Metagenomes Reveals Hidden Associations with Chronic Diseases.</title>
        <authorList>
            <person name="Tisza M.J."/>
            <person name="Buck C.B."/>
        </authorList>
    </citation>
    <scope>NUCLEOTIDE SEQUENCE</scope>
    <source>
        <strain evidence="1">Ct60x17</strain>
    </source>
</reference>
<dbReference type="EMBL" id="BK014680">
    <property type="protein sequence ID" value="DAD67527.1"/>
    <property type="molecule type" value="Genomic_DNA"/>
</dbReference>
<protein>
    <submittedName>
        <fullName evidence="1">Tail protein</fullName>
    </submittedName>
</protein>
<dbReference type="SUPFAM" id="SSF69279">
    <property type="entry name" value="Phage tail proteins"/>
    <property type="match status" value="1"/>
</dbReference>
<organism evidence="1">
    <name type="scientific">Siphoviridae sp. ct60x17</name>
    <dbReference type="NCBI Taxonomy" id="2823565"/>
    <lineage>
        <taxon>Viruses</taxon>
        <taxon>Duplodnaviria</taxon>
        <taxon>Heunggongvirae</taxon>
        <taxon>Uroviricota</taxon>
        <taxon>Caudoviricetes</taxon>
    </lineage>
</organism>
<sequence>MFVLQAIIKIGDYTFKAVHSVKITKSVDELADTCTIELPTHFKVAKVAKGGDSLYTEKAIKAGDKVSITLAYEGVYSGVEFEGYVKKVKPSIPVSIECEDAMYLLRRKNINKSWQKTSLKEVLQEVVKDTPIALADNIPQMQLDQWLIRDANGTQVLEKLKEEFRLSIFINDEGKLYAGLSELTNIGQTARYDLNYNIVTNDLEYRTKDERRLKIRYTYIDKNNKKKTVEEGDPDGELRTFHTSVVSDEAKLRGMARAEMEKLKYDGFDGSITSFLVPYATRGMQAHIIDKELKDIDERYFIKKVETTFGRNGARRQVTIGARL</sequence>
<name>A0A8S5LC76_9CAUD</name>
<proteinExistence type="predicted"/>
<accession>A0A8S5LC76</accession>